<dbReference type="AlphaFoldDB" id="A0A6J7L2N3"/>
<proteinExistence type="predicted"/>
<accession>A0A6J7L2N3</accession>
<evidence type="ECO:0000313" key="1">
    <source>
        <dbReference type="EMBL" id="CAB4962281.1"/>
    </source>
</evidence>
<gene>
    <name evidence="1" type="ORF">UFOPK3773_02070</name>
</gene>
<sequence length="29" mass="3232">MDSSRDTFASSDHRVRVLISIALSLLFPP</sequence>
<reference evidence="1" key="1">
    <citation type="submission" date="2020-05" db="EMBL/GenBank/DDBJ databases">
        <authorList>
            <person name="Chiriac C."/>
            <person name="Salcher M."/>
            <person name="Ghai R."/>
            <person name="Kavagutti S V."/>
        </authorList>
    </citation>
    <scope>NUCLEOTIDE SEQUENCE</scope>
</reference>
<protein>
    <submittedName>
        <fullName evidence="1">Unannotated protein</fullName>
    </submittedName>
</protein>
<name>A0A6J7L2N3_9ZZZZ</name>
<dbReference type="EMBL" id="CAFBNF010000315">
    <property type="protein sequence ID" value="CAB4962281.1"/>
    <property type="molecule type" value="Genomic_DNA"/>
</dbReference>
<organism evidence="1">
    <name type="scientific">freshwater metagenome</name>
    <dbReference type="NCBI Taxonomy" id="449393"/>
    <lineage>
        <taxon>unclassified sequences</taxon>
        <taxon>metagenomes</taxon>
        <taxon>ecological metagenomes</taxon>
    </lineage>
</organism>